<dbReference type="InterPro" id="IPR032286">
    <property type="entry name" value="DUF4837"/>
</dbReference>
<name>A0A381NSM0_9ZZZZ</name>
<dbReference type="Pfam" id="PF16125">
    <property type="entry name" value="DUF4837"/>
    <property type="match status" value="1"/>
</dbReference>
<reference evidence="1" key="1">
    <citation type="submission" date="2018-05" db="EMBL/GenBank/DDBJ databases">
        <authorList>
            <person name="Lanie J.A."/>
            <person name="Ng W.-L."/>
            <person name="Kazmierczak K.M."/>
            <person name="Andrzejewski T.M."/>
            <person name="Davidsen T.M."/>
            <person name="Wayne K.J."/>
            <person name="Tettelin H."/>
            <person name="Glass J.I."/>
            <person name="Rusch D."/>
            <person name="Podicherti R."/>
            <person name="Tsui H.-C.T."/>
            <person name="Winkler M.E."/>
        </authorList>
    </citation>
    <scope>NUCLEOTIDE SEQUENCE</scope>
</reference>
<evidence type="ECO:0000313" key="1">
    <source>
        <dbReference type="EMBL" id="SUZ57591.1"/>
    </source>
</evidence>
<dbReference type="EMBL" id="UINC01000566">
    <property type="protein sequence ID" value="SUZ57591.1"/>
    <property type="molecule type" value="Genomic_DNA"/>
</dbReference>
<evidence type="ECO:0008006" key="2">
    <source>
        <dbReference type="Google" id="ProtNLM"/>
    </source>
</evidence>
<dbReference type="AlphaFoldDB" id="A0A381NSM0"/>
<gene>
    <name evidence="1" type="ORF">METZ01_LOCUS10445</name>
</gene>
<proteinExistence type="predicted"/>
<sequence length="335" mass="37849">MRHTGKTVATILLASLLAACENPPAWGDQNAIIAITSDDQWAAVGEMVESALETTIVTVRAEKTFRVTHQAPMGQGWGNLQRFRKLLLIGAADSPWMVDALALSGRESFNPPEIFQVEDVWAKGQTATVLLLPSGGADRAEEMMEPLHELLDGQYRTYVLNRMFMSGLDSLLADTLWNEAGFTLLLPLLYERRTVDSVHIFLNDNPDPSELIRQITVTWRSPIPEELDEEELLAWREGLTERYFRYPQVVDLQLADRSRLQMGDLVFEELRAVWANPPEDQFPAGGPMITWSVPCPEQDRHYLVDAWLYAPGKDKYEYVLQLETILGTFRCRGAA</sequence>
<dbReference type="PROSITE" id="PS51257">
    <property type="entry name" value="PROKAR_LIPOPROTEIN"/>
    <property type="match status" value="1"/>
</dbReference>
<accession>A0A381NSM0</accession>
<organism evidence="1">
    <name type="scientific">marine metagenome</name>
    <dbReference type="NCBI Taxonomy" id="408172"/>
    <lineage>
        <taxon>unclassified sequences</taxon>
        <taxon>metagenomes</taxon>
        <taxon>ecological metagenomes</taxon>
    </lineage>
</organism>
<protein>
    <recommendedName>
        <fullName evidence="2">DUF4837 family protein</fullName>
    </recommendedName>
</protein>